<dbReference type="PANTHER" id="PTHR42663:SF6">
    <property type="entry name" value="HYDROLASE C777.06C-RELATED"/>
    <property type="match status" value="1"/>
</dbReference>
<dbReference type="PANTHER" id="PTHR42663">
    <property type="entry name" value="HYDROLASE C777.06C-RELATED-RELATED"/>
    <property type="match status" value="1"/>
</dbReference>
<evidence type="ECO:0000259" key="1">
    <source>
        <dbReference type="SMART" id="SM00849"/>
    </source>
</evidence>
<dbReference type="Gene3D" id="3.60.15.10">
    <property type="entry name" value="Ribonuclease Z/Hydroxyacylglutathione hydrolase-like"/>
    <property type="match status" value="1"/>
</dbReference>
<dbReference type="Proteomes" id="UP000010121">
    <property type="component" value="Unassembled WGS sequence"/>
</dbReference>
<dbReference type="SUPFAM" id="SSF56281">
    <property type="entry name" value="Metallo-hydrolase/oxidoreductase"/>
    <property type="match status" value="1"/>
</dbReference>
<keyword evidence="3" id="KW-1185">Reference proteome</keyword>
<protein>
    <submittedName>
        <fullName evidence="2">Beta-lactamase domain-containing protein</fullName>
    </submittedName>
</protein>
<name>C8S0G5_9RHOB</name>
<dbReference type="AlphaFoldDB" id="C8S0G5"/>
<accession>C8S0G5</accession>
<dbReference type="Pfam" id="PF12706">
    <property type="entry name" value="Lactamase_B_2"/>
    <property type="match status" value="1"/>
</dbReference>
<dbReference type="STRING" id="371731.Rsw2DRAFT_1543"/>
<feature type="domain" description="Metallo-beta-lactamase" evidence="1">
    <location>
        <begin position="41"/>
        <end position="240"/>
    </location>
</feature>
<sequence>MSAQFQGLRATILGCGSSGGVPRLGGDWGACDPTNPKNHRRRCSLLLEQIGPQGTTRVLIDTSPDMRAQLLDAGVGALDGVVYTHSHADHMHGIDDLRQIVFNLRRRLDVWADAPTRAELLERFGYAFVQPEGSPYPPILDLHLIDGPITVGGAGGDMVLQPFVADHGSIDALGFRVGGLAYLPDAVRIPEESWPLLDGLQVWVVDALRYKPHPTHAHLALTLEWIGRAKPARAVITNMHIDLDFARLEADLPPHIRPAHDGMVIELPA</sequence>
<dbReference type="InterPro" id="IPR036866">
    <property type="entry name" value="RibonucZ/Hydroxyglut_hydro"/>
</dbReference>
<gene>
    <name evidence="2" type="ORF">Rsw2DRAFT_1543</name>
</gene>
<dbReference type="CDD" id="cd16279">
    <property type="entry name" value="metallo-hydrolase-like_MBL-fold"/>
    <property type="match status" value="1"/>
</dbReference>
<dbReference type="eggNOG" id="COG1235">
    <property type="taxonomic scope" value="Bacteria"/>
</dbReference>
<evidence type="ECO:0000313" key="2">
    <source>
        <dbReference type="EMBL" id="EEW25499.1"/>
    </source>
</evidence>
<dbReference type="OrthoDB" id="9781189at2"/>
<dbReference type="SMART" id="SM00849">
    <property type="entry name" value="Lactamase_B"/>
    <property type="match status" value="1"/>
</dbReference>
<dbReference type="RefSeq" id="WP_008029695.1">
    <property type="nucleotide sequence ID" value="NZ_ACYY01000008.1"/>
</dbReference>
<proteinExistence type="predicted"/>
<comment type="caution">
    <text evidence="2">The sequence shown here is derived from an EMBL/GenBank/DDBJ whole genome shotgun (WGS) entry which is preliminary data.</text>
</comment>
<organism evidence="2 3">
    <name type="scientific">Rhodobacter ferrooxidans</name>
    <dbReference type="NCBI Taxonomy" id="371731"/>
    <lineage>
        <taxon>Bacteria</taxon>
        <taxon>Pseudomonadati</taxon>
        <taxon>Pseudomonadota</taxon>
        <taxon>Alphaproteobacteria</taxon>
        <taxon>Rhodobacterales</taxon>
        <taxon>Rhodobacter group</taxon>
        <taxon>Rhodobacter</taxon>
    </lineage>
</organism>
<dbReference type="InterPro" id="IPR001279">
    <property type="entry name" value="Metallo-B-lactamas"/>
</dbReference>
<dbReference type="EMBL" id="ACYY01000008">
    <property type="protein sequence ID" value="EEW25499.1"/>
    <property type="molecule type" value="Genomic_DNA"/>
</dbReference>
<evidence type="ECO:0000313" key="3">
    <source>
        <dbReference type="Proteomes" id="UP000010121"/>
    </source>
</evidence>
<reference evidence="2 3" key="1">
    <citation type="submission" date="2009-08" db="EMBL/GenBank/DDBJ databases">
        <title>The draft genome of Rhodobacter sp. SW2.</title>
        <authorList>
            <consortium name="US DOE Joint Genome Institute (JGI-PGF)"/>
            <person name="Lucas S."/>
            <person name="Copeland A."/>
            <person name="Lapidus A."/>
            <person name="Glavina del Rio T."/>
            <person name="Tice H."/>
            <person name="Bruce D."/>
            <person name="Goodwin L."/>
            <person name="Pitluck S."/>
            <person name="Larimer F."/>
            <person name="Land M.L."/>
            <person name="Hauser L."/>
            <person name="Emerson D."/>
        </authorList>
    </citation>
    <scope>NUCLEOTIDE SEQUENCE [LARGE SCALE GENOMIC DNA]</scope>
    <source>
        <strain evidence="2 3">SW2</strain>
    </source>
</reference>